<dbReference type="EMBL" id="JBJURJ010000001">
    <property type="protein sequence ID" value="MFM9326720.1"/>
    <property type="molecule type" value="Genomic_DNA"/>
</dbReference>
<gene>
    <name evidence="1" type="ORF">ACI1P1_00275</name>
</gene>
<evidence type="ECO:0000313" key="2">
    <source>
        <dbReference type="Proteomes" id="UP001631969"/>
    </source>
</evidence>
<evidence type="ECO:0000313" key="1">
    <source>
        <dbReference type="EMBL" id="MFM9326720.1"/>
    </source>
</evidence>
<dbReference type="Proteomes" id="UP001631969">
    <property type="component" value="Unassembled WGS sequence"/>
</dbReference>
<organism evidence="1 2">
    <name type="scientific">Paenibacillus mesotrionivorans</name>
    <dbReference type="NCBI Taxonomy" id="3160968"/>
    <lineage>
        <taxon>Bacteria</taxon>
        <taxon>Bacillati</taxon>
        <taxon>Bacillota</taxon>
        <taxon>Bacilli</taxon>
        <taxon>Bacillales</taxon>
        <taxon>Paenibacillaceae</taxon>
        <taxon>Paenibacillus</taxon>
    </lineage>
</organism>
<comment type="caution">
    <text evidence="1">The sequence shown here is derived from an EMBL/GenBank/DDBJ whole genome shotgun (WGS) entry which is preliminary data.</text>
</comment>
<protein>
    <submittedName>
        <fullName evidence="1">Uncharacterized protein</fullName>
    </submittedName>
</protein>
<accession>A0ACC7NRG3</accession>
<proteinExistence type="predicted"/>
<name>A0ACC7NRG3_9BACL</name>
<keyword evidence="2" id="KW-1185">Reference proteome</keyword>
<reference evidence="1" key="1">
    <citation type="submission" date="2024-12" db="EMBL/GenBank/DDBJ databases">
        <authorList>
            <person name="Wu N."/>
        </authorList>
    </citation>
    <scope>NUCLEOTIDE SEQUENCE</scope>
    <source>
        <strain evidence="1">P15</strain>
    </source>
</reference>
<sequence>MASLKRAKIREEVLQELYSFHLVEKGRKAMIPKTWEEMNPEKFFALEYLAENRLIRFQSEGSHYMAKITAQGIAALKKKKAAAAAQAVS</sequence>